<dbReference type="Pfam" id="PF00560">
    <property type="entry name" value="LRR_1"/>
    <property type="match status" value="1"/>
</dbReference>
<keyword evidence="4" id="KW-1185">Reference proteome</keyword>
<name>A0AAV5QVN0_9ASCO</name>
<dbReference type="Pfam" id="PF12799">
    <property type="entry name" value="LRR_4"/>
    <property type="match status" value="1"/>
</dbReference>
<dbReference type="PANTHER" id="PTHR46652">
    <property type="entry name" value="LEUCINE-RICH REPEAT AND IQ DOMAIN-CONTAINING PROTEIN 1-RELATED"/>
    <property type="match status" value="1"/>
</dbReference>
<dbReference type="Proteomes" id="UP001360560">
    <property type="component" value="Unassembled WGS sequence"/>
</dbReference>
<keyword evidence="1" id="KW-0433">Leucine-rich repeat</keyword>
<sequence length="426" mass="47555">MVIDPRYLTEILQPFQAYIKDFSSPQPIDHSGFQHLVMEFVMNLPILTSLKVDGHQFLQTSFRKTLGHGIASGFKNLENLTIFSFPNHKPLPVSPVMPCLFPQLKSFTIEGHIANIDELSEVVGGFPALLNLVIRLTDSFMCKINPCDFPKLETLELSRTTTGRSFPGHDHITPIIQGPIDSPTLKHIKLNKVELGSSWSWNTITNLLSLEIQHGSLDLGACMADLGKLNHFTATYTRLMGIHHLYALKETLISLKINSTGLETMLDISSLKNLKHLDLGMNCIDAISGLENLENLETLDLYSNSITKIDNLDMLSRLTSLDLSDNGINIVENLEPLTSLRSLNLSANNLVEIPELHNLESLHELMLYSNHIQRFIGNKKWLKQLKFLDISNNQFSDLGSLEGILGVVTVVNLADNPCSPNLPKTM</sequence>
<organism evidence="3 4">
    <name type="scientific">Saccharomycopsis crataegensis</name>
    <dbReference type="NCBI Taxonomy" id="43959"/>
    <lineage>
        <taxon>Eukaryota</taxon>
        <taxon>Fungi</taxon>
        <taxon>Dikarya</taxon>
        <taxon>Ascomycota</taxon>
        <taxon>Saccharomycotina</taxon>
        <taxon>Saccharomycetes</taxon>
        <taxon>Saccharomycopsidaceae</taxon>
        <taxon>Saccharomycopsis</taxon>
    </lineage>
</organism>
<evidence type="ECO:0000313" key="4">
    <source>
        <dbReference type="Proteomes" id="UP001360560"/>
    </source>
</evidence>
<dbReference type="SUPFAM" id="SSF52058">
    <property type="entry name" value="L domain-like"/>
    <property type="match status" value="1"/>
</dbReference>
<dbReference type="GeneID" id="90076742"/>
<dbReference type="PROSITE" id="PS51450">
    <property type="entry name" value="LRR"/>
    <property type="match status" value="5"/>
</dbReference>
<dbReference type="InterPro" id="IPR032675">
    <property type="entry name" value="LRR_dom_sf"/>
</dbReference>
<evidence type="ECO:0000256" key="1">
    <source>
        <dbReference type="ARBA" id="ARBA00022614"/>
    </source>
</evidence>
<protein>
    <submittedName>
        <fullName evidence="3">Uncharacterized protein</fullName>
    </submittedName>
</protein>
<dbReference type="SMART" id="SM00369">
    <property type="entry name" value="LRR_TYP"/>
    <property type="match status" value="4"/>
</dbReference>
<gene>
    <name evidence="3" type="ORF">DASC09_060930</name>
</gene>
<reference evidence="3 4" key="1">
    <citation type="journal article" date="2023" name="Elife">
        <title>Identification of key yeast species and microbe-microbe interactions impacting larval growth of Drosophila in the wild.</title>
        <authorList>
            <person name="Mure A."/>
            <person name="Sugiura Y."/>
            <person name="Maeda R."/>
            <person name="Honda K."/>
            <person name="Sakurai N."/>
            <person name="Takahashi Y."/>
            <person name="Watada M."/>
            <person name="Katoh T."/>
            <person name="Gotoh A."/>
            <person name="Gotoh Y."/>
            <person name="Taniguchi I."/>
            <person name="Nakamura K."/>
            <person name="Hayashi T."/>
            <person name="Katayama T."/>
            <person name="Uemura T."/>
            <person name="Hattori Y."/>
        </authorList>
    </citation>
    <scope>NUCLEOTIDE SEQUENCE [LARGE SCALE GENOMIC DNA]</scope>
    <source>
        <strain evidence="3 4">SC-9</strain>
    </source>
</reference>
<dbReference type="InterPro" id="IPR003591">
    <property type="entry name" value="Leu-rich_rpt_typical-subtyp"/>
</dbReference>
<proteinExistence type="predicted"/>
<comment type="caution">
    <text evidence="3">The sequence shown here is derived from an EMBL/GenBank/DDBJ whole genome shotgun (WGS) entry which is preliminary data.</text>
</comment>
<evidence type="ECO:0000313" key="3">
    <source>
        <dbReference type="EMBL" id="GMM38754.1"/>
    </source>
</evidence>
<dbReference type="PANTHER" id="PTHR46652:SF3">
    <property type="entry name" value="LEUCINE-RICH REPEAT-CONTAINING PROTEIN 9"/>
    <property type="match status" value="1"/>
</dbReference>
<dbReference type="SUPFAM" id="SSF52047">
    <property type="entry name" value="RNI-like"/>
    <property type="match status" value="1"/>
</dbReference>
<evidence type="ECO:0000256" key="2">
    <source>
        <dbReference type="ARBA" id="ARBA00022737"/>
    </source>
</evidence>
<dbReference type="SMART" id="SM00365">
    <property type="entry name" value="LRR_SD22"/>
    <property type="match status" value="5"/>
</dbReference>
<dbReference type="InterPro" id="IPR001611">
    <property type="entry name" value="Leu-rich_rpt"/>
</dbReference>
<accession>A0AAV5QVN0</accession>
<keyword evidence="2" id="KW-0677">Repeat</keyword>
<dbReference type="RefSeq" id="XP_064855749.1">
    <property type="nucleotide sequence ID" value="XM_064999677.1"/>
</dbReference>
<dbReference type="Gene3D" id="3.80.10.10">
    <property type="entry name" value="Ribonuclease Inhibitor"/>
    <property type="match status" value="2"/>
</dbReference>
<dbReference type="InterPro" id="IPR050836">
    <property type="entry name" value="SDS22/Internalin_LRR"/>
</dbReference>
<dbReference type="SMART" id="SM00364">
    <property type="entry name" value="LRR_BAC"/>
    <property type="match status" value="2"/>
</dbReference>
<dbReference type="EMBL" id="BTFZ01000020">
    <property type="protein sequence ID" value="GMM38754.1"/>
    <property type="molecule type" value="Genomic_DNA"/>
</dbReference>
<dbReference type="AlphaFoldDB" id="A0AAV5QVN0"/>
<dbReference type="InterPro" id="IPR025875">
    <property type="entry name" value="Leu-rich_rpt_4"/>
</dbReference>